<feature type="compositionally biased region" description="Polar residues" evidence="1">
    <location>
        <begin position="159"/>
        <end position="168"/>
    </location>
</feature>
<keyword evidence="2" id="KW-0472">Membrane</keyword>
<feature type="compositionally biased region" description="Basic and acidic residues" evidence="1">
    <location>
        <begin position="290"/>
        <end position="300"/>
    </location>
</feature>
<feature type="region of interest" description="Disordered" evidence="1">
    <location>
        <begin position="89"/>
        <end position="220"/>
    </location>
</feature>
<feature type="compositionally biased region" description="Basic and acidic residues" evidence="1">
    <location>
        <begin position="258"/>
        <end position="270"/>
    </location>
</feature>
<accession>A0A8J3N063</accession>
<evidence type="ECO:0000256" key="2">
    <source>
        <dbReference type="SAM" id="Phobius"/>
    </source>
</evidence>
<reference evidence="4" key="1">
    <citation type="submission" date="2020-10" db="EMBL/GenBank/DDBJ databases">
        <title>Taxonomic study of unclassified bacteria belonging to the class Ktedonobacteria.</title>
        <authorList>
            <person name="Yabe S."/>
            <person name="Wang C.M."/>
            <person name="Zheng Y."/>
            <person name="Sakai Y."/>
            <person name="Cavaletti L."/>
            <person name="Monciardini P."/>
            <person name="Donadio S."/>
        </authorList>
    </citation>
    <scope>NUCLEOTIDE SEQUENCE</scope>
    <source>
        <strain evidence="4">ID150040</strain>
    </source>
</reference>
<keyword evidence="2" id="KW-1133">Transmembrane helix</keyword>
<proteinExistence type="predicted"/>
<feature type="domain" description="Baseplate protein J-like barrel" evidence="3">
    <location>
        <begin position="597"/>
        <end position="675"/>
    </location>
</feature>
<feature type="compositionally biased region" description="Low complexity" evidence="1">
    <location>
        <begin position="434"/>
        <end position="449"/>
    </location>
</feature>
<comment type="caution">
    <text evidence="4">The sequence shown here is derived from an EMBL/GenBank/DDBJ whole genome shotgun (WGS) entry which is preliminary data.</text>
</comment>
<evidence type="ECO:0000313" key="5">
    <source>
        <dbReference type="Proteomes" id="UP000597444"/>
    </source>
</evidence>
<keyword evidence="5" id="KW-1185">Reference proteome</keyword>
<feature type="compositionally biased region" description="Low complexity" evidence="1">
    <location>
        <begin position="89"/>
        <end position="108"/>
    </location>
</feature>
<dbReference type="AlphaFoldDB" id="A0A8J3N063"/>
<feature type="region of interest" description="Disordered" evidence="1">
    <location>
        <begin position="241"/>
        <end position="314"/>
    </location>
</feature>
<protein>
    <recommendedName>
        <fullName evidence="3">Baseplate protein J-like barrel domain-containing protein</fullName>
    </recommendedName>
</protein>
<dbReference type="Proteomes" id="UP000597444">
    <property type="component" value="Unassembled WGS sequence"/>
</dbReference>
<evidence type="ECO:0000256" key="1">
    <source>
        <dbReference type="SAM" id="MobiDB-lite"/>
    </source>
</evidence>
<organism evidence="4 5">
    <name type="scientific">Reticulibacter mediterranei</name>
    <dbReference type="NCBI Taxonomy" id="2778369"/>
    <lineage>
        <taxon>Bacteria</taxon>
        <taxon>Bacillati</taxon>
        <taxon>Chloroflexota</taxon>
        <taxon>Ktedonobacteria</taxon>
        <taxon>Ktedonobacterales</taxon>
        <taxon>Reticulibacteraceae</taxon>
        <taxon>Reticulibacter</taxon>
    </lineage>
</organism>
<gene>
    <name evidence="4" type="ORF">KSF_026500</name>
</gene>
<name>A0A8J3N063_9CHLR</name>
<feature type="transmembrane region" description="Helical" evidence="2">
    <location>
        <begin position="501"/>
        <end position="524"/>
    </location>
</feature>
<dbReference type="RefSeq" id="WP_220203425.1">
    <property type="nucleotide sequence ID" value="NZ_BNJK01000001.1"/>
</dbReference>
<dbReference type="EMBL" id="BNJK01000001">
    <property type="protein sequence ID" value="GHO92602.1"/>
    <property type="molecule type" value="Genomic_DNA"/>
</dbReference>
<feature type="region of interest" description="Disordered" evidence="1">
    <location>
        <begin position="330"/>
        <end position="493"/>
    </location>
</feature>
<dbReference type="InterPro" id="IPR006949">
    <property type="entry name" value="Barrel_Baseplate_J-like"/>
</dbReference>
<feature type="compositionally biased region" description="Low complexity" evidence="1">
    <location>
        <begin position="121"/>
        <end position="142"/>
    </location>
</feature>
<keyword evidence="2" id="KW-0812">Transmembrane</keyword>
<sequence>MSEEQTIYIGPEDDLTSVRERLESIQSRRVTLVIPAQTQLRSHVAWKLLHARARELSKDVLIVSSDPQIRSVAQAVKFKVAHSLESSPIIRSRPTTSRTGRSSAAGRGKTSKQRDPEARGPRSASRSGSSASASPARPQSQPLPAKSAKPSGQLPPKNTVKNVESQPVQEDEATTGKLQEPFSPPIFDISEKEAPYEYSRNEAPQPPPVTPMPAIHPLSPEQIDEEPDLLFEDFQLAQDIRRAASNETANKATPQVEPLKEAPPRAEPRPPHRSVLLPHPVDDPFASMEDDSKPPVRAEQRGGVSLEGSDTTEQQAVQDIAEMPTGILDHDIEDMGDQGAFEIFSDAPPITHHDWEDEIHTSKPVQKPEPEREPSTRGSRSGNLKKTPRPTRPDLGNEDALPPVQERPTRVIPTTSKPLSPAASRPLSRSGGLAQPARPAASASNRPGAPVAPASNRPGTPARSRPGLSRPQQRPKDKPARQPAPQRSRAGRAAATQQRNIAAYISIFVIILILLFVGALAYFIPSAQVTVTLPSHTYTHDIALKVVSAGQLAKDQQATGTMIGGDELTRTFTKSGTGTATGTEKINNQTAIGSVFFTNNGTSLVTVPTGTIVATAGANGQKFVTTANAVVPPPGSNVGNTTEVPIEAQSPGPAGNVKSGTITVIPDDSQSQIAKASDSNMTPANLKLLVSNAAATTGGGAGNATVVSQKDLDAVKKTLQDALQSDIDAWVKQQKVGQGDIVGTRKIDATLSKAPAAKTPAKSGTFPAELSATVTLMIVRHTALQNATIQQLNTLLAKDQNYKGYIVSHDARQPLQIQQLKQSGEGTALTLNFKAQAQTIPNLTIQQVQTLVAGKQIPDATRLLKGLKDVQDVSIQTSPGFVSWVTTWTPNIHIVFVPGTAPKK</sequence>
<evidence type="ECO:0000313" key="4">
    <source>
        <dbReference type="EMBL" id="GHO92602.1"/>
    </source>
</evidence>
<dbReference type="Pfam" id="PF04865">
    <property type="entry name" value="Baseplate_J"/>
    <property type="match status" value="1"/>
</dbReference>
<feature type="compositionally biased region" description="Basic and acidic residues" evidence="1">
    <location>
        <begin position="351"/>
        <end position="375"/>
    </location>
</feature>
<evidence type="ECO:0000259" key="3">
    <source>
        <dbReference type="Pfam" id="PF04865"/>
    </source>
</evidence>